<comment type="function">
    <text evidence="2">A mycothiol (MSH, N-acetylcysteinyl-glucosaminyl-inositol) S-conjugate amidase, it recycles conjugated MSH to the N-acetyl cysteine conjugate (AcCys S-conjugate, a mercapturic acid) and the MSH precursor. Involved in MSH-dependent detoxification of a number of alkylating agents and antibiotics.</text>
</comment>
<feature type="binding site" evidence="2">
    <location>
        <position position="12"/>
    </location>
    <ligand>
        <name>Zn(2+)</name>
        <dbReference type="ChEBI" id="CHEBI:29105"/>
    </ligand>
</feature>
<organism evidence="4 5">
    <name type="scientific">Rothia santali</name>
    <dbReference type="NCBI Taxonomy" id="2949643"/>
    <lineage>
        <taxon>Bacteria</taxon>
        <taxon>Bacillati</taxon>
        <taxon>Actinomycetota</taxon>
        <taxon>Actinomycetes</taxon>
        <taxon>Micrococcales</taxon>
        <taxon>Micrococcaceae</taxon>
        <taxon>Rothia</taxon>
    </lineage>
</organism>
<dbReference type="PANTHER" id="PTHR12993">
    <property type="entry name" value="N-ACETYLGLUCOSAMINYL-PHOSPHATIDYLINOSITOL DE-N-ACETYLASE-RELATED"/>
    <property type="match status" value="1"/>
</dbReference>
<dbReference type="EC" id="3.5.1.115" evidence="2"/>
<keyword evidence="5" id="KW-1185">Reference proteome</keyword>
<evidence type="ECO:0000256" key="2">
    <source>
        <dbReference type="HAMAP-Rule" id="MF_01482"/>
    </source>
</evidence>
<comment type="similarity">
    <text evidence="2">Belongs to the MshB deacetylase family. Mca subfamily.</text>
</comment>
<comment type="caution">
    <text evidence="4">The sequence shown here is derived from an EMBL/GenBank/DDBJ whole genome shotgun (WGS) entry which is preliminary data.</text>
</comment>
<sequence>MRILAIHAHPDDESSKGAASMAYYAEHGVRVMVLSCTGGERGSILNAGVEENPRSHWDLPGLRHQEMANARRALGVEHRWLGFMDSGLPEGDPLPPLPWGSFATLPLERAAAPVVRLVRDFKPHVLLSYDENGGYPHPDHIMSHKVSLEAWDAAGDASRYPEAGEPWQPLKLYYDRAFNVDRFKALHEALTERGIPSPYAERLAQWAESEPEGAPPVSRHRTTTQIRCAEFFDRRDAALTAHVSQVDPSGFFFAVPREVQQQVWPWEDYTLVESRVETTTPEDDFAAGVDYAPERETAGARASERGAERR</sequence>
<dbReference type="SUPFAM" id="SSF102588">
    <property type="entry name" value="LmbE-like"/>
    <property type="match status" value="1"/>
</dbReference>
<accession>A0A9X2HM12</accession>
<dbReference type="GO" id="GO:0010127">
    <property type="term" value="P:mycothiol-dependent detoxification"/>
    <property type="evidence" value="ECO:0007669"/>
    <property type="project" value="UniProtKB-UniRule"/>
</dbReference>
<dbReference type="GO" id="GO:0008270">
    <property type="term" value="F:zinc ion binding"/>
    <property type="evidence" value="ECO:0007669"/>
    <property type="project" value="UniProtKB-UniRule"/>
</dbReference>
<dbReference type="Gene3D" id="3.40.50.10320">
    <property type="entry name" value="LmbE-like"/>
    <property type="match status" value="1"/>
</dbReference>
<dbReference type="HAMAP" id="MF_01482">
    <property type="entry name" value="Mca"/>
    <property type="match status" value="1"/>
</dbReference>
<feature type="compositionally biased region" description="Basic and acidic residues" evidence="3">
    <location>
        <begin position="292"/>
        <end position="310"/>
    </location>
</feature>
<gene>
    <name evidence="2 4" type="primary">mca</name>
    <name evidence="4" type="ORF">NBM05_12460</name>
</gene>
<name>A0A9X2HM12_9MICC</name>
<keyword evidence="2" id="KW-0378">Hydrolase</keyword>
<evidence type="ECO:0000313" key="5">
    <source>
        <dbReference type="Proteomes" id="UP001139502"/>
    </source>
</evidence>
<feature type="region of interest" description="Disordered" evidence="3">
    <location>
        <begin position="279"/>
        <end position="310"/>
    </location>
</feature>
<protein>
    <recommendedName>
        <fullName evidence="2">Mycothiol S-conjugate amidase</fullName>
        <ecNumber evidence="2">3.5.1.115</ecNumber>
    </recommendedName>
</protein>
<dbReference type="Proteomes" id="UP001139502">
    <property type="component" value="Unassembled WGS sequence"/>
</dbReference>
<dbReference type="PANTHER" id="PTHR12993:SF11">
    <property type="entry name" value="N-ACETYLGLUCOSAMINYL-PHOSPHATIDYLINOSITOL DE-N-ACETYLASE"/>
    <property type="match status" value="1"/>
</dbReference>
<dbReference type="EMBL" id="JANAFB010000037">
    <property type="protein sequence ID" value="MCP3426793.1"/>
    <property type="molecule type" value="Genomic_DNA"/>
</dbReference>
<dbReference type="GO" id="GO:0010126">
    <property type="term" value="P:mycothiol metabolic process"/>
    <property type="evidence" value="ECO:0007669"/>
    <property type="project" value="UniProtKB-UniRule"/>
</dbReference>
<evidence type="ECO:0000256" key="1">
    <source>
        <dbReference type="ARBA" id="ARBA00022833"/>
    </source>
</evidence>
<reference evidence="4" key="1">
    <citation type="submission" date="2022-06" db="EMBL/GenBank/DDBJ databases">
        <title>Rothia sp. isolated from sandalwood seedling.</title>
        <authorList>
            <person name="Tuikhar N."/>
            <person name="Kirdat K."/>
            <person name="Thorat V."/>
            <person name="Swetha P."/>
            <person name="Padma S."/>
            <person name="Sundararaj R."/>
            <person name="Yadav A."/>
        </authorList>
    </citation>
    <scope>NUCLEOTIDE SEQUENCE</scope>
    <source>
        <strain evidence="4">AR01</strain>
    </source>
</reference>
<dbReference type="InterPro" id="IPR003737">
    <property type="entry name" value="GlcNAc_PI_deacetylase-related"/>
</dbReference>
<feature type="binding site" evidence="2">
    <location>
        <position position="140"/>
    </location>
    <ligand>
        <name>Zn(2+)</name>
        <dbReference type="ChEBI" id="CHEBI:29105"/>
    </ligand>
</feature>
<comment type="catalytic activity">
    <reaction evidence="2">
        <text>mycothiol S-conjugate + H2O = an N-acetyl-L-cysteine-S-conjugate + 1D-myo-inositol 2-amino-2-deoxy-alpha-D-glucopyranoside</text>
        <dbReference type="Rhea" id="RHEA:36543"/>
        <dbReference type="ChEBI" id="CHEBI:15377"/>
        <dbReference type="ChEBI" id="CHEBI:58718"/>
        <dbReference type="ChEBI" id="CHEBI:58886"/>
        <dbReference type="ChEBI" id="CHEBI:59633"/>
        <dbReference type="EC" id="3.5.1.115"/>
    </reaction>
</comment>
<keyword evidence="2" id="KW-0479">Metal-binding</keyword>
<comment type="subunit">
    <text evidence="2">Monomer.</text>
</comment>
<dbReference type="Pfam" id="PF02585">
    <property type="entry name" value="PIG-L"/>
    <property type="match status" value="1"/>
</dbReference>
<dbReference type="InterPro" id="IPR024078">
    <property type="entry name" value="LmbE-like_dom_sf"/>
</dbReference>
<feature type="binding site" evidence="2">
    <location>
        <position position="9"/>
    </location>
    <ligand>
        <name>Zn(2+)</name>
        <dbReference type="ChEBI" id="CHEBI:29105"/>
    </ligand>
</feature>
<dbReference type="InterPro" id="IPR017811">
    <property type="entry name" value="Mca"/>
</dbReference>
<dbReference type="NCBIfam" id="TIGR03446">
    <property type="entry name" value="mycothiol_Mca"/>
    <property type="match status" value="1"/>
</dbReference>
<evidence type="ECO:0000313" key="4">
    <source>
        <dbReference type="EMBL" id="MCP3426793.1"/>
    </source>
</evidence>
<evidence type="ECO:0000256" key="3">
    <source>
        <dbReference type="SAM" id="MobiDB-lite"/>
    </source>
</evidence>
<dbReference type="AlphaFoldDB" id="A0A9X2HM12"/>
<proteinExistence type="inferred from homology"/>
<comment type="cofactor">
    <cofactor evidence="2">
        <name>Zn(2+)</name>
        <dbReference type="ChEBI" id="CHEBI:29105"/>
    </cofactor>
    <text evidence="2">Binds 1 zinc ion per subunit.</text>
</comment>
<keyword evidence="1 2" id="KW-0862">Zinc</keyword>
<dbReference type="GO" id="GO:0016811">
    <property type="term" value="F:hydrolase activity, acting on carbon-nitrogen (but not peptide) bonds, in linear amides"/>
    <property type="evidence" value="ECO:0007669"/>
    <property type="project" value="TreeGrafter"/>
</dbReference>